<comment type="caution">
    <text evidence="1">The sequence shown here is derived from an EMBL/GenBank/DDBJ whole genome shotgun (WGS) entry which is preliminary data.</text>
</comment>
<evidence type="ECO:0000313" key="2">
    <source>
        <dbReference type="Proteomes" id="UP001148629"/>
    </source>
</evidence>
<protein>
    <submittedName>
        <fullName evidence="1">Uncharacterized protein</fullName>
    </submittedName>
</protein>
<name>A0ACC1S7V2_9HYPO</name>
<accession>A0ACC1S7V2</accession>
<gene>
    <name evidence="1" type="ORF">NM208_g7755</name>
</gene>
<dbReference type="EMBL" id="JANRMS010000823">
    <property type="protein sequence ID" value="KAJ3533958.1"/>
    <property type="molecule type" value="Genomic_DNA"/>
</dbReference>
<reference evidence="1" key="1">
    <citation type="submission" date="2022-08" db="EMBL/GenBank/DDBJ databases">
        <title>Genome Sequence of Fusarium decemcellulare.</title>
        <authorList>
            <person name="Buettner E."/>
        </authorList>
    </citation>
    <scope>NUCLEOTIDE SEQUENCE</scope>
    <source>
        <strain evidence="1">Babe19</strain>
    </source>
</reference>
<sequence>MAPSESGPVSFLHLPLEVRTIIYDLAFTPVEYGNLLDPKAPVYSKEAAPLLHVHPIISADLRHRLYRDGFAIVLPFQEPSEFTKGRGLSDETLKTCLNDLPRPMKQRCEKLIVEAAQTQEVLEDWDPDCGRDKDTWEPDVDYEFWEDDAFAARLIPRLLEIKKEMPALKKVHFIFWIAEWIAPMQSWKDQLQVLAEGWNAHTENETAEPSTAQRSNLELTMQLNLFDYGDPDAGDGGSNWIQGWDAYAKDIRNTGSGQEINFVAMDVELKDHLSGNFEAREFDPTGWEDPYINIMGEEEMDRLLHKYSTITTTCRPLYVKAVEEGFDPSVKR</sequence>
<keyword evidence="2" id="KW-1185">Reference proteome</keyword>
<proteinExistence type="predicted"/>
<organism evidence="1 2">
    <name type="scientific">Fusarium decemcellulare</name>
    <dbReference type="NCBI Taxonomy" id="57161"/>
    <lineage>
        <taxon>Eukaryota</taxon>
        <taxon>Fungi</taxon>
        <taxon>Dikarya</taxon>
        <taxon>Ascomycota</taxon>
        <taxon>Pezizomycotina</taxon>
        <taxon>Sordariomycetes</taxon>
        <taxon>Hypocreomycetidae</taxon>
        <taxon>Hypocreales</taxon>
        <taxon>Nectriaceae</taxon>
        <taxon>Fusarium</taxon>
        <taxon>Fusarium decemcellulare species complex</taxon>
    </lineage>
</organism>
<evidence type="ECO:0000313" key="1">
    <source>
        <dbReference type="EMBL" id="KAJ3533958.1"/>
    </source>
</evidence>
<dbReference type="Proteomes" id="UP001148629">
    <property type="component" value="Unassembled WGS sequence"/>
</dbReference>